<dbReference type="Proteomes" id="UP000297245">
    <property type="component" value="Unassembled WGS sequence"/>
</dbReference>
<proteinExistence type="predicted"/>
<evidence type="ECO:0000313" key="1">
    <source>
        <dbReference type="EMBL" id="THU88173.1"/>
    </source>
</evidence>
<evidence type="ECO:0000313" key="2">
    <source>
        <dbReference type="Proteomes" id="UP000297245"/>
    </source>
</evidence>
<sequence length="190" mass="21267">MKVEVQRAKALAHLQQGGKFLAVGHSDKSASIYDNPNLYPQIFPWLFPYGFGGIGMTTIKNFSEKSHKKYLLNYHDRRFQTDISFPFVAFSHEQVKSATGKGFAMVHSKQFDEIAGRILSVNQSVLANITSKLSKGESVTPETAEEKKCFAITVPFRSIRQGVIRDLDHVGSGVRGSMTSKNIYRMNYGL</sequence>
<organism evidence="1 2">
    <name type="scientific">Dendrothele bispora (strain CBS 962.96)</name>
    <dbReference type="NCBI Taxonomy" id="1314807"/>
    <lineage>
        <taxon>Eukaryota</taxon>
        <taxon>Fungi</taxon>
        <taxon>Dikarya</taxon>
        <taxon>Basidiomycota</taxon>
        <taxon>Agaricomycotina</taxon>
        <taxon>Agaricomycetes</taxon>
        <taxon>Agaricomycetidae</taxon>
        <taxon>Agaricales</taxon>
        <taxon>Agaricales incertae sedis</taxon>
        <taxon>Dendrothele</taxon>
    </lineage>
</organism>
<accession>A0A4S8LHC0</accession>
<gene>
    <name evidence="1" type="ORF">K435DRAFT_680319</name>
</gene>
<protein>
    <submittedName>
        <fullName evidence="1">Uncharacterized protein</fullName>
    </submittedName>
</protein>
<dbReference type="AlphaFoldDB" id="A0A4S8LHC0"/>
<name>A0A4S8LHC0_DENBC</name>
<reference evidence="1 2" key="1">
    <citation type="journal article" date="2019" name="Nat. Ecol. Evol.">
        <title>Megaphylogeny resolves global patterns of mushroom evolution.</title>
        <authorList>
            <person name="Varga T."/>
            <person name="Krizsan K."/>
            <person name="Foldi C."/>
            <person name="Dima B."/>
            <person name="Sanchez-Garcia M."/>
            <person name="Sanchez-Ramirez S."/>
            <person name="Szollosi G.J."/>
            <person name="Szarkandi J.G."/>
            <person name="Papp V."/>
            <person name="Albert L."/>
            <person name="Andreopoulos W."/>
            <person name="Angelini C."/>
            <person name="Antonin V."/>
            <person name="Barry K.W."/>
            <person name="Bougher N.L."/>
            <person name="Buchanan P."/>
            <person name="Buyck B."/>
            <person name="Bense V."/>
            <person name="Catcheside P."/>
            <person name="Chovatia M."/>
            <person name="Cooper J."/>
            <person name="Damon W."/>
            <person name="Desjardin D."/>
            <person name="Finy P."/>
            <person name="Geml J."/>
            <person name="Haridas S."/>
            <person name="Hughes K."/>
            <person name="Justo A."/>
            <person name="Karasinski D."/>
            <person name="Kautmanova I."/>
            <person name="Kiss B."/>
            <person name="Kocsube S."/>
            <person name="Kotiranta H."/>
            <person name="LaButti K.M."/>
            <person name="Lechner B.E."/>
            <person name="Liimatainen K."/>
            <person name="Lipzen A."/>
            <person name="Lukacs Z."/>
            <person name="Mihaltcheva S."/>
            <person name="Morgado L.N."/>
            <person name="Niskanen T."/>
            <person name="Noordeloos M.E."/>
            <person name="Ohm R.A."/>
            <person name="Ortiz-Santana B."/>
            <person name="Ovrebo C."/>
            <person name="Racz N."/>
            <person name="Riley R."/>
            <person name="Savchenko A."/>
            <person name="Shiryaev A."/>
            <person name="Soop K."/>
            <person name="Spirin V."/>
            <person name="Szebenyi C."/>
            <person name="Tomsovsky M."/>
            <person name="Tulloss R.E."/>
            <person name="Uehling J."/>
            <person name="Grigoriev I.V."/>
            <person name="Vagvolgyi C."/>
            <person name="Papp T."/>
            <person name="Martin F.M."/>
            <person name="Miettinen O."/>
            <person name="Hibbett D.S."/>
            <person name="Nagy L.G."/>
        </authorList>
    </citation>
    <scope>NUCLEOTIDE SEQUENCE [LARGE SCALE GENOMIC DNA]</scope>
    <source>
        <strain evidence="1 2">CBS 962.96</strain>
    </source>
</reference>
<dbReference type="EMBL" id="ML179419">
    <property type="protein sequence ID" value="THU88173.1"/>
    <property type="molecule type" value="Genomic_DNA"/>
</dbReference>
<keyword evidence="2" id="KW-1185">Reference proteome</keyword>
<dbReference type="OrthoDB" id="3254930at2759"/>